<dbReference type="AlphaFoldDB" id="A0A411PJ38"/>
<feature type="signal peptide" evidence="1">
    <location>
        <begin position="1"/>
        <end position="23"/>
    </location>
</feature>
<feature type="chain" id="PRO_5019040504" description="Spondin domain-containing protein" evidence="1">
    <location>
        <begin position="24"/>
        <end position="242"/>
    </location>
</feature>
<keyword evidence="4" id="KW-1185">Reference proteome</keyword>
<keyword evidence="1" id="KW-0732">Signal</keyword>
<dbReference type="Gene3D" id="2.60.40.2130">
    <property type="entry name" value="F-spondin domain"/>
    <property type="match status" value="1"/>
</dbReference>
<dbReference type="EMBL" id="CP036200">
    <property type="protein sequence ID" value="QBF83589.1"/>
    <property type="molecule type" value="Genomic_DNA"/>
</dbReference>
<evidence type="ECO:0000313" key="3">
    <source>
        <dbReference type="EMBL" id="QBF83589.1"/>
    </source>
</evidence>
<evidence type="ECO:0000259" key="2">
    <source>
        <dbReference type="Pfam" id="PF06468"/>
    </source>
</evidence>
<dbReference type="NCBIfam" id="NF038123">
    <property type="entry name" value="NF038123_dom"/>
    <property type="match status" value="1"/>
</dbReference>
<evidence type="ECO:0000256" key="1">
    <source>
        <dbReference type="SAM" id="SignalP"/>
    </source>
</evidence>
<dbReference type="Pfam" id="PF06468">
    <property type="entry name" value="Spond_N"/>
    <property type="match status" value="1"/>
</dbReference>
<dbReference type="PROSITE" id="PS51257">
    <property type="entry name" value="PROKAR_LIPOPROTEIN"/>
    <property type="match status" value="1"/>
</dbReference>
<name>A0A411PJ38_9GAMM</name>
<dbReference type="InterPro" id="IPR038678">
    <property type="entry name" value="Spondin_N_sf"/>
</dbReference>
<organism evidence="3 4">
    <name type="scientific">Shewanella maritima</name>
    <dbReference type="NCBI Taxonomy" id="2520507"/>
    <lineage>
        <taxon>Bacteria</taxon>
        <taxon>Pseudomonadati</taxon>
        <taxon>Pseudomonadota</taxon>
        <taxon>Gammaproteobacteria</taxon>
        <taxon>Alteromonadales</taxon>
        <taxon>Shewanellaceae</taxon>
        <taxon>Shewanella</taxon>
    </lineage>
</organism>
<feature type="domain" description="Spondin" evidence="2">
    <location>
        <begin position="61"/>
        <end position="177"/>
    </location>
</feature>
<proteinExistence type="predicted"/>
<dbReference type="OrthoDB" id="5188840at2"/>
<dbReference type="Proteomes" id="UP000291106">
    <property type="component" value="Chromosome"/>
</dbReference>
<evidence type="ECO:0000313" key="4">
    <source>
        <dbReference type="Proteomes" id="UP000291106"/>
    </source>
</evidence>
<dbReference type="RefSeq" id="WP_130600853.1">
    <property type="nucleotide sequence ID" value="NZ_CP036200.1"/>
</dbReference>
<accession>A0A411PJ38</accession>
<protein>
    <recommendedName>
        <fullName evidence="2">Spondin domain-containing protein</fullName>
    </recommendedName>
</protein>
<dbReference type="InterPro" id="IPR009465">
    <property type="entry name" value="Spondin_N"/>
</dbReference>
<dbReference type="KEGG" id="smai:EXU30_13460"/>
<gene>
    <name evidence="3" type="ORF">EXU30_13460</name>
</gene>
<reference evidence="3 4" key="1">
    <citation type="submission" date="2019-02" db="EMBL/GenBank/DDBJ databases">
        <title>Shewanella sp. D4-2 isolated from Dokdo Island.</title>
        <authorList>
            <person name="Baek K."/>
        </authorList>
    </citation>
    <scope>NUCLEOTIDE SEQUENCE [LARGE SCALE GENOMIC DNA]</scope>
    <source>
        <strain evidence="3 4">D4-2</strain>
    </source>
</reference>
<sequence>MKFSHESIKPTLALALLSSLLLAGCGHDDDDVVVNNDPEPTPPVMLSYEIAVSNLTANQPLSPVFVATHSADMQLWMAGQASSVALEKLAEGGDTSDLAAISELTSNTTGAGVIMPGMSETLSFSIEQDDVASVSLATMLVNTNDAFAGVNNYDLSQLEVNMPSSMTLRVYDAGTEANSEAKGTLPGPADGGEGYNAARDDVDFIHIHPGVISMYDGLADSVLTPSHRFDNPAIKVTITRTQ</sequence>